<proteinExistence type="predicted"/>
<dbReference type="Pfam" id="PF12697">
    <property type="entry name" value="Abhydrolase_6"/>
    <property type="match status" value="1"/>
</dbReference>
<dbReference type="InterPro" id="IPR000073">
    <property type="entry name" value="AB_hydrolase_1"/>
</dbReference>
<dbReference type="PANTHER" id="PTHR43798:SF33">
    <property type="entry name" value="HYDROLASE, PUTATIVE (AFU_ORTHOLOGUE AFUA_2G14860)-RELATED"/>
    <property type="match status" value="1"/>
</dbReference>
<dbReference type="PANTHER" id="PTHR43798">
    <property type="entry name" value="MONOACYLGLYCEROL LIPASE"/>
    <property type="match status" value="1"/>
</dbReference>
<dbReference type="EMBL" id="CAEZSK010000031">
    <property type="protein sequence ID" value="CAB4536268.1"/>
    <property type="molecule type" value="Genomic_DNA"/>
</dbReference>
<name>A0A6J6BD85_9ZZZZ</name>
<dbReference type="InterPro" id="IPR050266">
    <property type="entry name" value="AB_hydrolase_sf"/>
</dbReference>
<evidence type="ECO:0000313" key="2">
    <source>
        <dbReference type="EMBL" id="CAB4536268.1"/>
    </source>
</evidence>
<dbReference type="PRINTS" id="PR00111">
    <property type="entry name" value="ABHYDROLASE"/>
</dbReference>
<feature type="domain" description="AB hydrolase-1" evidence="1">
    <location>
        <begin position="39"/>
        <end position="278"/>
    </location>
</feature>
<sequence length="288" mass="31835">MHHDLTMTEKKPTPRGKIQTKMNLSLTKFPSTLPEAQNIVLVHGMGSAATAWKPLTPYLLDRFNVITVDLPGHGQTPMIAGQSMDPISIGERVVREIEEQLGVTTFDVIGNSWGGWIALEMAASFPDRIKSVTALAPAGFWLATYVQRTPGTSSLRTIAKNSAILAPTFLKYELSRKLGFADVSPRWRDFSYELCLDATLAMAKSDGYFPAWDGMLHKRFDSHIDSNIPVNIIFGDSDKTLPATTCQERTMAPKHSEWITLTECGHAPMWDNTEKVASLVKTIAGVTR</sequence>
<accession>A0A6J6BD85</accession>
<evidence type="ECO:0000259" key="1">
    <source>
        <dbReference type="Pfam" id="PF12697"/>
    </source>
</evidence>
<gene>
    <name evidence="2" type="ORF">UFOPK1419_00367</name>
</gene>
<organism evidence="2">
    <name type="scientific">freshwater metagenome</name>
    <dbReference type="NCBI Taxonomy" id="449393"/>
    <lineage>
        <taxon>unclassified sequences</taxon>
        <taxon>metagenomes</taxon>
        <taxon>ecological metagenomes</taxon>
    </lineage>
</organism>
<dbReference type="Gene3D" id="3.40.50.1820">
    <property type="entry name" value="alpha/beta hydrolase"/>
    <property type="match status" value="1"/>
</dbReference>
<reference evidence="2" key="1">
    <citation type="submission" date="2020-05" db="EMBL/GenBank/DDBJ databases">
        <authorList>
            <person name="Chiriac C."/>
            <person name="Salcher M."/>
            <person name="Ghai R."/>
            <person name="Kavagutti S V."/>
        </authorList>
    </citation>
    <scope>NUCLEOTIDE SEQUENCE</scope>
</reference>
<dbReference type="SUPFAM" id="SSF53474">
    <property type="entry name" value="alpha/beta-Hydrolases"/>
    <property type="match status" value="1"/>
</dbReference>
<dbReference type="AlphaFoldDB" id="A0A6J6BD85"/>
<dbReference type="InterPro" id="IPR029058">
    <property type="entry name" value="AB_hydrolase_fold"/>
</dbReference>
<protein>
    <submittedName>
        <fullName evidence="2">Unannotated protein</fullName>
    </submittedName>
</protein>
<dbReference type="GO" id="GO:0016020">
    <property type="term" value="C:membrane"/>
    <property type="evidence" value="ECO:0007669"/>
    <property type="project" value="TreeGrafter"/>
</dbReference>